<dbReference type="OrthoDB" id="1551132at2"/>
<evidence type="ECO:0000313" key="2">
    <source>
        <dbReference type="Proteomes" id="UP000314011"/>
    </source>
</evidence>
<sequence length="94" mass="10527">MSKTTKTDKPLPVHTTDEAAQAFTDEADLSEYDLSGFQPVTFTLGKKDARLEMRISQTELETLKAEAKRRGIPHSRLARAFIEQGLRALPLSPR</sequence>
<dbReference type="InterPro" id="IPR022148">
    <property type="entry name" value="CopG_antitoxin"/>
</dbReference>
<dbReference type="Pfam" id="PF12441">
    <property type="entry name" value="CopG_antitoxin"/>
    <property type="match status" value="1"/>
</dbReference>
<evidence type="ECO:0000313" key="1">
    <source>
        <dbReference type="EMBL" id="TNY30460.1"/>
    </source>
</evidence>
<dbReference type="EMBL" id="VFFF01000008">
    <property type="protein sequence ID" value="TNY30460.1"/>
    <property type="molecule type" value="Genomic_DNA"/>
</dbReference>
<reference evidence="1 2" key="1">
    <citation type="submission" date="2019-06" db="EMBL/GenBank/DDBJ databases">
        <title>Genome of new Rhodobacteraceae sp. SM1903.</title>
        <authorList>
            <person name="Ren X."/>
        </authorList>
    </citation>
    <scope>NUCLEOTIDE SEQUENCE [LARGE SCALE GENOMIC DNA]</scope>
    <source>
        <strain evidence="1 2">SM1903</strain>
    </source>
</reference>
<name>A0A5C5G8X8_9RHOB</name>
<dbReference type="RefSeq" id="WP_140197660.1">
    <property type="nucleotide sequence ID" value="NZ_CP065917.1"/>
</dbReference>
<dbReference type="Proteomes" id="UP000314011">
    <property type="component" value="Unassembled WGS sequence"/>
</dbReference>
<dbReference type="AlphaFoldDB" id="A0A5C5G8X8"/>
<protein>
    <submittedName>
        <fullName evidence="1">Uncharacterized protein</fullName>
    </submittedName>
</protein>
<keyword evidence="2" id="KW-1185">Reference proteome</keyword>
<comment type="caution">
    <text evidence="1">The sequence shown here is derived from an EMBL/GenBank/DDBJ whole genome shotgun (WGS) entry which is preliminary data.</text>
</comment>
<accession>A0A5C5G8X8</accession>
<gene>
    <name evidence="1" type="ORF">FHY64_20055</name>
</gene>
<proteinExistence type="predicted"/>
<organism evidence="1 2">
    <name type="scientific">Pelagovum pacificum</name>
    <dbReference type="NCBI Taxonomy" id="2588711"/>
    <lineage>
        <taxon>Bacteria</taxon>
        <taxon>Pseudomonadati</taxon>
        <taxon>Pseudomonadota</taxon>
        <taxon>Alphaproteobacteria</taxon>
        <taxon>Rhodobacterales</taxon>
        <taxon>Paracoccaceae</taxon>
        <taxon>Pelagovum</taxon>
    </lineage>
</organism>